<organism evidence="1 2">
    <name type="scientific">Rhodotorula paludigena</name>
    <dbReference type="NCBI Taxonomy" id="86838"/>
    <lineage>
        <taxon>Eukaryota</taxon>
        <taxon>Fungi</taxon>
        <taxon>Dikarya</taxon>
        <taxon>Basidiomycota</taxon>
        <taxon>Pucciniomycotina</taxon>
        <taxon>Microbotryomycetes</taxon>
        <taxon>Sporidiobolales</taxon>
        <taxon>Sporidiobolaceae</taxon>
        <taxon>Rhodotorula</taxon>
    </lineage>
</organism>
<gene>
    <name evidence="1" type="ORF">Rhopal_004794-T1</name>
</gene>
<evidence type="ECO:0000313" key="1">
    <source>
        <dbReference type="EMBL" id="GJN91771.1"/>
    </source>
</evidence>
<reference evidence="1 2" key="1">
    <citation type="submission" date="2021-12" db="EMBL/GenBank/DDBJ databases">
        <title>High titer production of polyol ester of fatty acids by Rhodotorula paludigena BS15 towards product separation-free biomass refinery.</title>
        <authorList>
            <person name="Mano J."/>
            <person name="Ono H."/>
            <person name="Tanaka T."/>
            <person name="Naito K."/>
            <person name="Sushida H."/>
            <person name="Ike M."/>
            <person name="Tokuyasu K."/>
            <person name="Kitaoka M."/>
        </authorList>
    </citation>
    <scope>NUCLEOTIDE SEQUENCE [LARGE SCALE GENOMIC DNA]</scope>
    <source>
        <strain evidence="1 2">BS15</strain>
    </source>
</reference>
<proteinExistence type="predicted"/>
<comment type="caution">
    <text evidence="1">The sequence shown here is derived from an EMBL/GenBank/DDBJ whole genome shotgun (WGS) entry which is preliminary data.</text>
</comment>
<keyword evidence="2" id="KW-1185">Reference proteome</keyword>
<dbReference type="Proteomes" id="UP001342314">
    <property type="component" value="Unassembled WGS sequence"/>
</dbReference>
<name>A0AAV5GGR3_9BASI</name>
<accession>A0AAV5GGR3</accession>
<protein>
    <submittedName>
        <fullName evidence="1">Uncharacterized protein</fullName>
    </submittedName>
</protein>
<evidence type="ECO:0000313" key="2">
    <source>
        <dbReference type="Proteomes" id="UP001342314"/>
    </source>
</evidence>
<dbReference type="EMBL" id="BQKY01000009">
    <property type="protein sequence ID" value="GJN91771.1"/>
    <property type="molecule type" value="Genomic_DNA"/>
</dbReference>
<sequence>MLCLQLLQVALPGVVPDGRSARPSGKGKGKAKTTGAIPAETLAILPTFERAIPPQVPIVVFLLACSWWSRRPYLAQRRDASNLRLCAAAIDWVVFTGKLELHVLPHGGRLVTHVVQRVLIGQGTMAGALRSLFQLKWSDYGSIHALACRSTPVGVSPGPAPPDVVMCAVRAWPFSSPTVSSFERALAVALGFACTAGACRAYTFGAAVRFALPLGGSEADGGSRANVTSVTVECALCGKKRIVVGSGVVYVAEEALTRALSYTVLSGPPRNATTGSGTVEVHYKMFRLAGTGPSALVLSTNHVSVEAHPHPARKAGLWRQQRRQKR</sequence>
<dbReference type="AlphaFoldDB" id="A0AAV5GGR3"/>